<comment type="caution">
    <text evidence="7">Lacks conserved residue(s) required for the propagation of feature annotation.</text>
</comment>
<keyword evidence="7" id="KW-0813">Transport</keyword>
<dbReference type="OrthoDB" id="9790209at2"/>
<feature type="transmembrane region" description="Helical" evidence="7">
    <location>
        <begin position="354"/>
        <end position="380"/>
    </location>
</feature>
<dbReference type="PIRSF" id="PIRSF006066">
    <property type="entry name" value="HI0050"/>
    <property type="match status" value="1"/>
</dbReference>
<evidence type="ECO:0000256" key="5">
    <source>
        <dbReference type="ARBA" id="ARBA00022989"/>
    </source>
</evidence>
<evidence type="ECO:0000256" key="7">
    <source>
        <dbReference type="RuleBase" id="RU369079"/>
    </source>
</evidence>
<gene>
    <name evidence="9" type="ORF">SAMN05444002_3825</name>
</gene>
<feature type="domain" description="TRAP C4-dicarboxylate transport system permease DctM subunit" evidence="8">
    <location>
        <begin position="5"/>
        <end position="414"/>
    </location>
</feature>
<keyword evidence="2" id="KW-1003">Cell membrane</keyword>
<dbReference type="Pfam" id="PF06808">
    <property type="entry name" value="DctM"/>
    <property type="match status" value="1"/>
</dbReference>
<dbReference type="AlphaFoldDB" id="A0A1N6IFP9"/>
<comment type="subcellular location">
    <subcellularLocation>
        <location evidence="1 7">Cell inner membrane</location>
        <topology evidence="1 7">Multi-pass membrane protein</topology>
    </subcellularLocation>
</comment>
<evidence type="ECO:0000313" key="9">
    <source>
        <dbReference type="EMBL" id="SIO30852.1"/>
    </source>
</evidence>
<accession>A0A1N6IFP9</accession>
<feature type="transmembrane region" description="Helical" evidence="7">
    <location>
        <begin position="311"/>
        <end position="342"/>
    </location>
</feature>
<dbReference type="Proteomes" id="UP000184932">
    <property type="component" value="Unassembled WGS sequence"/>
</dbReference>
<keyword evidence="3 7" id="KW-0997">Cell inner membrane</keyword>
<dbReference type="EMBL" id="FSRL01000002">
    <property type="protein sequence ID" value="SIO30852.1"/>
    <property type="molecule type" value="Genomic_DNA"/>
</dbReference>
<dbReference type="STRING" id="1217970.SAMN05444002_3825"/>
<sequence>MTILFVTLAVLLVLRIPVGLALVGASMAYLLLTEGLGTPQVLFRMINGVDSFTLLAIPFFVFAGAVMNVGGVTERIFGFANAVVGWMKGGLGHVNVAASVLFSGMSGSAVADVGGLGAIEVKAMREAGYDDDFSIGITGASSIIGPLIPPSLPLIIYGVVASESIGSLFLAGILPGVVLALLMSLMIFLISWRRGYEPSLPFSIPTVVDRARQAIFPLLTPVLIIGGIMTGVFTPTEAAVAASAYALLLSTLVFRSLSLRDFTRISRETATTSCSILIIVAGSAIFSWLLTANNVGRLVQDMVTGVTENPWLFLLIVAAVTLVVGCFLDMIAAITILVPILLPTATALGIDPIHFGIFFMFNLMLGLLTPPVGMVIFVLAKVADVTPGFVSRSLLLFAAPLLLTLLALLFIPGLSTALPNILNGGAQ</sequence>
<feature type="transmembrane region" description="Helical" evidence="7">
    <location>
        <begin position="392"/>
        <end position="411"/>
    </location>
</feature>
<feature type="transmembrane region" description="Helical" evidence="7">
    <location>
        <begin position="269"/>
        <end position="291"/>
    </location>
</feature>
<dbReference type="PANTHER" id="PTHR33362">
    <property type="entry name" value="SIALIC ACID TRAP TRANSPORTER PERMEASE PROTEIN SIAT-RELATED"/>
    <property type="match status" value="1"/>
</dbReference>
<evidence type="ECO:0000256" key="3">
    <source>
        <dbReference type="ARBA" id="ARBA00022519"/>
    </source>
</evidence>
<evidence type="ECO:0000256" key="4">
    <source>
        <dbReference type="ARBA" id="ARBA00022692"/>
    </source>
</evidence>
<dbReference type="InterPro" id="IPR010656">
    <property type="entry name" value="DctM"/>
</dbReference>
<name>A0A1N6IFP9_9RHOB</name>
<keyword evidence="6 7" id="KW-0472">Membrane</keyword>
<protein>
    <recommendedName>
        <fullName evidence="7">TRAP transporter large permease protein</fullName>
    </recommendedName>
</protein>
<dbReference type="PANTHER" id="PTHR33362:SF3">
    <property type="entry name" value="SIALIC ACID TRAP TRANSPORTER PERMEASE PROTEIN SIAT"/>
    <property type="match status" value="1"/>
</dbReference>
<comment type="subunit">
    <text evidence="7">The complex comprises the extracytoplasmic solute receptor protein and the two transmembrane proteins.</text>
</comment>
<dbReference type="InterPro" id="IPR004681">
    <property type="entry name" value="TRAP_DctM"/>
</dbReference>
<evidence type="ECO:0000256" key="1">
    <source>
        <dbReference type="ARBA" id="ARBA00004429"/>
    </source>
</evidence>
<comment type="function">
    <text evidence="7">Part of the tripartite ATP-independent periplasmic (TRAP) transport system.</text>
</comment>
<keyword evidence="5 7" id="KW-1133">Transmembrane helix</keyword>
<proteinExistence type="inferred from homology"/>
<evidence type="ECO:0000256" key="2">
    <source>
        <dbReference type="ARBA" id="ARBA00022475"/>
    </source>
</evidence>
<feature type="transmembrane region" description="Helical" evidence="7">
    <location>
        <begin position="239"/>
        <end position="257"/>
    </location>
</feature>
<organism evidence="9 10">
    <name type="scientific">Vannielia litorea</name>
    <dbReference type="NCBI Taxonomy" id="1217970"/>
    <lineage>
        <taxon>Bacteria</taxon>
        <taxon>Pseudomonadati</taxon>
        <taxon>Pseudomonadota</taxon>
        <taxon>Alphaproteobacteria</taxon>
        <taxon>Rhodobacterales</taxon>
        <taxon>Paracoccaceae</taxon>
        <taxon>Vannielia</taxon>
    </lineage>
</organism>
<keyword evidence="4 7" id="KW-0812">Transmembrane</keyword>
<feature type="transmembrane region" description="Helical" evidence="7">
    <location>
        <begin position="133"/>
        <end position="156"/>
    </location>
</feature>
<dbReference type="GO" id="GO:0022857">
    <property type="term" value="F:transmembrane transporter activity"/>
    <property type="evidence" value="ECO:0007669"/>
    <property type="project" value="UniProtKB-UniRule"/>
</dbReference>
<evidence type="ECO:0000256" key="6">
    <source>
        <dbReference type="ARBA" id="ARBA00023136"/>
    </source>
</evidence>
<feature type="transmembrane region" description="Helical" evidence="7">
    <location>
        <begin position="45"/>
        <end position="67"/>
    </location>
</feature>
<dbReference type="RefSeq" id="WP_074257978.1">
    <property type="nucleotide sequence ID" value="NZ_FSRL01000002.1"/>
</dbReference>
<comment type="similarity">
    <text evidence="7">Belongs to the TRAP transporter large permease family.</text>
</comment>
<feature type="transmembrane region" description="Helical" evidence="7">
    <location>
        <begin position="213"/>
        <end position="233"/>
    </location>
</feature>
<dbReference type="NCBIfam" id="TIGR00786">
    <property type="entry name" value="dctM"/>
    <property type="match status" value="1"/>
</dbReference>
<keyword evidence="10" id="KW-1185">Reference proteome</keyword>
<reference evidence="10" key="1">
    <citation type="submission" date="2016-11" db="EMBL/GenBank/DDBJ databases">
        <authorList>
            <person name="Varghese N."/>
            <person name="Submissions S."/>
        </authorList>
    </citation>
    <scope>NUCLEOTIDE SEQUENCE [LARGE SCALE GENOMIC DNA]</scope>
    <source>
        <strain evidence="10">DSM 29440</strain>
    </source>
</reference>
<evidence type="ECO:0000259" key="8">
    <source>
        <dbReference type="Pfam" id="PF06808"/>
    </source>
</evidence>
<dbReference type="GO" id="GO:0005886">
    <property type="term" value="C:plasma membrane"/>
    <property type="evidence" value="ECO:0007669"/>
    <property type="project" value="UniProtKB-SubCell"/>
</dbReference>
<feature type="transmembrane region" description="Helical" evidence="7">
    <location>
        <begin position="168"/>
        <end position="192"/>
    </location>
</feature>
<evidence type="ECO:0000313" key="10">
    <source>
        <dbReference type="Proteomes" id="UP000184932"/>
    </source>
</evidence>